<feature type="region of interest" description="Disordered" evidence="9">
    <location>
        <begin position="897"/>
        <end position="960"/>
    </location>
</feature>
<dbReference type="VEuPathDB" id="ToxoDB:LOC34619540"/>
<feature type="compositionally biased region" description="Polar residues" evidence="9">
    <location>
        <begin position="1191"/>
        <end position="1208"/>
    </location>
</feature>
<feature type="region of interest" description="Disordered" evidence="9">
    <location>
        <begin position="1552"/>
        <end position="1571"/>
    </location>
</feature>
<proteinExistence type="predicted"/>
<dbReference type="EC" id="2.7.11.1" evidence="1"/>
<feature type="compositionally biased region" description="Polar residues" evidence="9">
    <location>
        <begin position="1688"/>
        <end position="1697"/>
    </location>
</feature>
<accession>A0A1D3CYA5</accession>
<dbReference type="GO" id="GO:0004674">
    <property type="term" value="F:protein serine/threonine kinase activity"/>
    <property type="evidence" value="ECO:0007669"/>
    <property type="project" value="UniProtKB-KW"/>
</dbReference>
<feature type="compositionally biased region" description="Basic and acidic residues" evidence="9">
    <location>
        <begin position="1553"/>
        <end position="1571"/>
    </location>
</feature>
<dbReference type="SMART" id="SM00220">
    <property type="entry name" value="S_TKc"/>
    <property type="match status" value="1"/>
</dbReference>
<evidence type="ECO:0000313" key="11">
    <source>
        <dbReference type="EMBL" id="OEH76173.1"/>
    </source>
</evidence>
<reference evidence="11 12" key="1">
    <citation type="journal article" date="2016" name="BMC Genomics">
        <title>Comparative genomics reveals Cyclospora cayetanensis possesses coccidia-like metabolism and invasion components but unique surface antigens.</title>
        <authorList>
            <person name="Liu S."/>
            <person name="Wang L."/>
            <person name="Zheng H."/>
            <person name="Xu Z."/>
            <person name="Roellig D.M."/>
            <person name="Li N."/>
            <person name="Frace M.A."/>
            <person name="Tang K."/>
            <person name="Arrowood M.J."/>
            <person name="Moss D.M."/>
            <person name="Zhang L."/>
            <person name="Feng Y."/>
            <person name="Xiao L."/>
        </authorList>
    </citation>
    <scope>NUCLEOTIDE SEQUENCE [LARGE SCALE GENOMIC DNA]</scope>
    <source>
        <strain evidence="11 12">CHN_HEN01</strain>
    </source>
</reference>
<keyword evidence="6" id="KW-0067">ATP-binding</keyword>
<feature type="compositionally biased region" description="Basic and acidic residues" evidence="9">
    <location>
        <begin position="1"/>
        <end position="10"/>
    </location>
</feature>
<keyword evidence="12" id="KW-1185">Reference proteome</keyword>
<evidence type="ECO:0000256" key="4">
    <source>
        <dbReference type="ARBA" id="ARBA00022741"/>
    </source>
</evidence>
<feature type="region of interest" description="Disordered" evidence="9">
    <location>
        <begin position="1669"/>
        <end position="1697"/>
    </location>
</feature>
<feature type="region of interest" description="Disordered" evidence="9">
    <location>
        <begin position="1315"/>
        <end position="1341"/>
    </location>
</feature>
<dbReference type="GO" id="GO:0005524">
    <property type="term" value="F:ATP binding"/>
    <property type="evidence" value="ECO:0007669"/>
    <property type="project" value="UniProtKB-KW"/>
</dbReference>
<feature type="region of interest" description="Disordered" evidence="9">
    <location>
        <begin position="1735"/>
        <end position="1754"/>
    </location>
</feature>
<feature type="compositionally biased region" description="Polar residues" evidence="9">
    <location>
        <begin position="696"/>
        <end position="720"/>
    </location>
</feature>
<keyword evidence="4" id="KW-0547">Nucleotide-binding</keyword>
<dbReference type="PROSITE" id="PS50011">
    <property type="entry name" value="PROTEIN_KINASE_DOM"/>
    <property type="match status" value="1"/>
</dbReference>
<dbReference type="Gene3D" id="1.10.510.10">
    <property type="entry name" value="Transferase(Phosphotransferase) domain 1"/>
    <property type="match status" value="1"/>
</dbReference>
<feature type="region of interest" description="Disordered" evidence="9">
    <location>
        <begin position="1"/>
        <end position="31"/>
    </location>
</feature>
<evidence type="ECO:0000256" key="5">
    <source>
        <dbReference type="ARBA" id="ARBA00022777"/>
    </source>
</evidence>
<feature type="compositionally biased region" description="Polar residues" evidence="9">
    <location>
        <begin position="948"/>
        <end position="960"/>
    </location>
</feature>
<feature type="compositionally biased region" description="Basic and acidic residues" evidence="9">
    <location>
        <begin position="1673"/>
        <end position="1687"/>
    </location>
</feature>
<dbReference type="InterPro" id="IPR000719">
    <property type="entry name" value="Prot_kinase_dom"/>
</dbReference>
<feature type="compositionally biased region" description="Polar residues" evidence="9">
    <location>
        <begin position="452"/>
        <end position="471"/>
    </location>
</feature>
<feature type="region of interest" description="Disordered" evidence="9">
    <location>
        <begin position="588"/>
        <end position="608"/>
    </location>
</feature>
<comment type="caution">
    <text evidence="11">The sequence shown here is derived from an EMBL/GenBank/DDBJ whole genome shotgun (WGS) entry which is preliminary data.</text>
</comment>
<comment type="catalytic activity">
    <reaction evidence="7">
        <text>L-threonyl-[protein] + ATP = O-phospho-L-threonyl-[protein] + ADP + H(+)</text>
        <dbReference type="Rhea" id="RHEA:46608"/>
        <dbReference type="Rhea" id="RHEA-COMP:11060"/>
        <dbReference type="Rhea" id="RHEA-COMP:11605"/>
        <dbReference type="ChEBI" id="CHEBI:15378"/>
        <dbReference type="ChEBI" id="CHEBI:30013"/>
        <dbReference type="ChEBI" id="CHEBI:30616"/>
        <dbReference type="ChEBI" id="CHEBI:61977"/>
        <dbReference type="ChEBI" id="CHEBI:456216"/>
        <dbReference type="EC" id="2.7.11.1"/>
    </reaction>
</comment>
<dbReference type="InParanoid" id="A0A1D3CYA5"/>
<feature type="region of interest" description="Disordered" evidence="9">
    <location>
        <begin position="1499"/>
        <end position="1519"/>
    </location>
</feature>
<feature type="compositionally biased region" description="Polar residues" evidence="9">
    <location>
        <begin position="913"/>
        <end position="940"/>
    </location>
</feature>
<feature type="region of interest" description="Disordered" evidence="9">
    <location>
        <begin position="987"/>
        <end position="1007"/>
    </location>
</feature>
<feature type="compositionally biased region" description="Polar residues" evidence="9">
    <location>
        <begin position="1162"/>
        <end position="1171"/>
    </location>
</feature>
<feature type="compositionally biased region" description="Polar residues" evidence="9">
    <location>
        <begin position="1508"/>
        <end position="1519"/>
    </location>
</feature>
<feature type="region of interest" description="Disordered" evidence="9">
    <location>
        <begin position="447"/>
        <end position="480"/>
    </location>
</feature>
<dbReference type="InterPro" id="IPR011009">
    <property type="entry name" value="Kinase-like_dom_sf"/>
</dbReference>
<keyword evidence="5 11" id="KW-0418">Kinase</keyword>
<feature type="compositionally biased region" description="Basic and acidic residues" evidence="9">
    <location>
        <begin position="992"/>
        <end position="1002"/>
    </location>
</feature>
<keyword evidence="3" id="KW-0808">Transferase</keyword>
<comment type="catalytic activity">
    <reaction evidence="8">
        <text>L-seryl-[protein] + ATP = O-phospho-L-seryl-[protein] + ADP + H(+)</text>
        <dbReference type="Rhea" id="RHEA:17989"/>
        <dbReference type="Rhea" id="RHEA-COMP:9863"/>
        <dbReference type="Rhea" id="RHEA-COMP:11604"/>
        <dbReference type="ChEBI" id="CHEBI:15378"/>
        <dbReference type="ChEBI" id="CHEBI:29999"/>
        <dbReference type="ChEBI" id="CHEBI:30616"/>
        <dbReference type="ChEBI" id="CHEBI:83421"/>
        <dbReference type="ChEBI" id="CHEBI:456216"/>
        <dbReference type="EC" id="2.7.11.1"/>
    </reaction>
</comment>
<feature type="domain" description="Protein kinase" evidence="10">
    <location>
        <begin position="1830"/>
        <end position="2259"/>
    </location>
</feature>
<dbReference type="Proteomes" id="UP000095192">
    <property type="component" value="Unassembled WGS sequence"/>
</dbReference>
<feature type="region of interest" description="Disordered" evidence="9">
    <location>
        <begin position="1150"/>
        <end position="1178"/>
    </location>
</feature>
<feature type="compositionally biased region" description="Low complexity" evidence="9">
    <location>
        <begin position="1315"/>
        <end position="1324"/>
    </location>
</feature>
<dbReference type="VEuPathDB" id="ToxoDB:cyc_02727"/>
<sequence length="2265" mass="244699">MKRLDPREHLSSICSSSTRTERPNTCPPTPMELLSRQVPPTTVIPSILTNRSAAAATAPGDHVAWIQIGTAQQQQSKEPQAPPTMHTHVLIHTFVPGEADVAAAIRQVIASAGGCVALDTLQAQQPSIHQQPDNFLSEAPMSSASQQVTPAAVQATASALVTATALPCSASRNLHDSQASASHNPLMGLRPMSTVGHYPLALNRDVRQHAIMPIRMHSLPAVLTPLRTSAVLQQPAAHATAAGVSGVTETCPSCKIQSLEPTSPLCQQPTVSCHQLFAPMPPQREAPQAPQRRLATSPAVSPFPHLQAAALPPSQQGQQRQQRLLRPHRAYSEVYSHQPMPSTTDTAPGASARASLMPRRLSWPSSSWKADPSTFQGATGCHSGETPHLRFASHPLLLPQASTTQTAAGEELAHAVPTEANQATTQATAAFGLDPFPTARHEFAHPKYKSMGSDNMPRSTGTPSPSASTHQPLRPLHSTGEASRLWSPALTPAAATPPTAKGLHAYPPFLPAAAAATAGLDGAKPSSSAWPATTPSSIKEPGERLRWRSLQQSLPCSPQQQAESHGIFSSMSPTLQKNVGLLQKQAASSSKLSTVPQPGTGLLDRRQIGSSAISPPLFVSRMPHEASQGSLEPLGTGQEQLASPVLQPMLPSLLQPRQQQPSNPTSSLQRPGAQSCASADHPLLPTASPPFIQQPVPMQQDTGQHQPTDSSVRSHMSSVRLSPAPQGPPEPISGAALRLPPLQTTDSGTVARHPQQDSLITFAAETAPLDASQQELQRQLQLRRDQPSVSPILRQSTSSPYRAAAERAAAAAARAVTAANNATAACAKLQDLQRHQLGGAGWTATATHVLPTPAETSASAAHTGSARRTALAEATESASPNVARMKRLELERQLTKELHKDGSTSSVRHKLGHSTTSRLLHQQCSPQHTLTQSPVLSSTRVFRGGTPVKSNTLPRLNSLQWRRPRRQLTYASNSSPSFPLHTPAVSTWAGREPSEPLTERSARATPANKTGAAITVPLHARIYSPASSPSRFGGFRTPAYSPIDAISPFNLRTSQISQNKQQRMMQSPKQHQYAFRSLPSGDSILRDISISATPLSAVSPLWRYPSTQQNNTFVRLQSQNSTAPQQQLQHMRESQLHGFQKEYSNKIPVSSGRLQRSPLVTAPSNNASCQGPTAPPLRRYLSAPLASAASQGTLQRSASTGRFSSQHMLGTEATKPQAYRRAHSTASMNSTLQHALSRALLPGWLEDVNANDSAAASSALRQAERAAAAAANAAKRAALAADAAGPSPAANSARQRAARAAAAAHAALLAARSRAASIRRSSTSPNVQLQTSTHTDHHQREMSLFEKQQLQQGSGRRASINGSNSPVGAWLLGGMGTPGRAAEGLTQNNETPHATAFPAAGVGTETMQTRSDSAACLERFPTQYYTIGLPRIAQEQQHGTRGYVCFPRSSNRILDLCSERSHENMERLHGDDKYPLQFAAAKGLANDVLDSHTPRHSLKTAAPVQLQHPRSNSVSPKSLHRITSSYTTPLSGTHWPHLNAVHLQEPLQLVQKEQQHLQEHHPESPSAQQRKEQELLQLLEARIPLASRQASRALADGSAEQWRQVSTSSGVPLKDVKQAADLLRIDNSEQAVNISHTLSNGFGGVEFGQQSQREEQHLQNHLLRAAVGWTRAESTDDPRDMSREKGEQTQNSISRQLSSERASCIIGGVSTVEREEGSNRSCFSFDVKRHRIAQSPRPSAAMTDLYSASPTNSKKPAAIQSKTITSLGVPSSLRVPALPFTWKTCRNLLRQLQQPADTFTIDGELYRHWQLSHVPTIGVAENPRRQQRMYRGRLKSGRGVFVKQVPASVWRQQWRQQQRFQGQFLCDGENYVGEAAASAFLTEYHPYCAAPLLAVLTDSGSLEDEEQATQSRPEISEAKGVLNSGVQRTHQPPPPHINSSSKGRQRTERVVLVFQLFGQSDLLDFVEANKPMAPWFKRKLQLSLVLLLHALHSAGLAHLDLTPENILVHSMVAGCVDRYISANGSSGKGVPEGFPLQLRLCDFAKATPLFNWSNLQLPASLLTRYPSQARWPIIRDRVMLPPTSTKPAADAPPFISCEPTIGKGPYMPPEAWKALHVLRSLGITSPFAQIKEALLLTGRPPPPLYVREGAFALGASSGAEAPRKGGVDVSLVFFDVRKADIYMLGVLLFSLWADGAVWRASDVQQDEQYASLVKGNYCFSAFPECADWPAPLLDLIRGCIQEDPDRRLLLDQVLQHSWWSAPLNS</sequence>
<evidence type="ECO:0000313" key="12">
    <source>
        <dbReference type="Proteomes" id="UP000095192"/>
    </source>
</evidence>
<evidence type="ECO:0000256" key="3">
    <source>
        <dbReference type="ARBA" id="ARBA00022679"/>
    </source>
</evidence>
<feature type="region of interest" description="Disordered" evidence="9">
    <location>
        <begin position="520"/>
        <end position="543"/>
    </location>
</feature>
<dbReference type="PANTHER" id="PTHR24343:SF466">
    <property type="entry name" value="AMP-ACTIVATED PROTEIN KINASE ALPHA SUBUNIT, ISOFORM A"/>
    <property type="match status" value="1"/>
</dbReference>
<name>A0A1D3CYA5_9EIME</name>
<feature type="region of interest" description="Disordered" evidence="9">
    <location>
        <begin position="855"/>
        <end position="880"/>
    </location>
</feature>
<feature type="region of interest" description="Disordered" evidence="9">
    <location>
        <begin position="655"/>
        <end position="750"/>
    </location>
</feature>
<evidence type="ECO:0000259" key="10">
    <source>
        <dbReference type="PROSITE" id="PS50011"/>
    </source>
</evidence>
<dbReference type="SUPFAM" id="SSF56112">
    <property type="entry name" value="Protein kinase-like (PK-like)"/>
    <property type="match status" value="1"/>
</dbReference>
<organism evidence="11 12">
    <name type="scientific">Cyclospora cayetanensis</name>
    <dbReference type="NCBI Taxonomy" id="88456"/>
    <lineage>
        <taxon>Eukaryota</taxon>
        <taxon>Sar</taxon>
        <taxon>Alveolata</taxon>
        <taxon>Apicomplexa</taxon>
        <taxon>Conoidasida</taxon>
        <taxon>Coccidia</taxon>
        <taxon>Eucoccidiorida</taxon>
        <taxon>Eimeriorina</taxon>
        <taxon>Eimeriidae</taxon>
        <taxon>Cyclospora</taxon>
    </lineage>
</organism>
<evidence type="ECO:0000256" key="2">
    <source>
        <dbReference type="ARBA" id="ARBA00022527"/>
    </source>
</evidence>
<protein>
    <recommendedName>
        <fullName evidence="1">non-specific serine/threonine protein kinase</fullName>
        <ecNumber evidence="1">2.7.11.1</ecNumber>
    </recommendedName>
</protein>
<evidence type="ECO:0000256" key="8">
    <source>
        <dbReference type="ARBA" id="ARBA00048679"/>
    </source>
</evidence>
<feature type="compositionally biased region" description="Low complexity" evidence="9">
    <location>
        <begin position="520"/>
        <end position="537"/>
    </location>
</feature>
<evidence type="ECO:0000256" key="7">
    <source>
        <dbReference type="ARBA" id="ARBA00047899"/>
    </source>
</evidence>
<keyword evidence="2" id="KW-0723">Serine/threonine-protein kinase</keyword>
<dbReference type="PANTHER" id="PTHR24343">
    <property type="entry name" value="SERINE/THREONINE KINASE"/>
    <property type="match status" value="1"/>
</dbReference>
<feature type="compositionally biased region" description="Polar residues" evidence="9">
    <location>
        <begin position="588"/>
        <end position="597"/>
    </location>
</feature>
<dbReference type="EMBL" id="JROU02001518">
    <property type="protein sequence ID" value="OEH76173.1"/>
    <property type="molecule type" value="Genomic_DNA"/>
</dbReference>
<evidence type="ECO:0000256" key="9">
    <source>
        <dbReference type="SAM" id="MobiDB-lite"/>
    </source>
</evidence>
<feature type="region of interest" description="Disordered" evidence="9">
    <location>
        <begin position="1924"/>
        <end position="1944"/>
    </location>
</feature>
<feature type="region of interest" description="Disordered" evidence="9">
    <location>
        <begin position="1191"/>
        <end position="1226"/>
    </location>
</feature>
<evidence type="ECO:0000256" key="1">
    <source>
        <dbReference type="ARBA" id="ARBA00012513"/>
    </source>
</evidence>
<gene>
    <name evidence="11" type="ORF">cyc_02727</name>
</gene>
<evidence type="ECO:0000256" key="6">
    <source>
        <dbReference type="ARBA" id="ARBA00022840"/>
    </source>
</evidence>